<dbReference type="InterPro" id="IPR000089">
    <property type="entry name" value="Biotin_lipoyl"/>
</dbReference>
<dbReference type="PROSITE" id="PS50968">
    <property type="entry name" value="BIOTINYL_LIPOYL"/>
    <property type="match status" value="1"/>
</dbReference>
<dbReference type="Gene3D" id="2.40.50.100">
    <property type="match status" value="1"/>
</dbReference>
<comment type="cofactor">
    <cofactor evidence="3">
        <name>(R)-lipoate</name>
        <dbReference type="ChEBI" id="CHEBI:83088"/>
    </cofactor>
    <text evidence="3">Binds 1 lipoyl cofactor covalently.</text>
</comment>
<dbReference type="OrthoDB" id="9796712at2"/>
<keyword evidence="7" id="KW-1185">Reference proteome</keyword>
<evidence type="ECO:0000313" key="6">
    <source>
        <dbReference type="EMBL" id="KFI45794.1"/>
    </source>
</evidence>
<keyword evidence="2 3" id="KW-0450">Lipoyl</keyword>
<dbReference type="RefSeq" id="WP_143242458.1">
    <property type="nucleotide sequence ID" value="NZ_JDUS01000012.1"/>
</dbReference>
<evidence type="ECO:0000256" key="4">
    <source>
        <dbReference type="PIRSR" id="PIRSR617453-50"/>
    </source>
</evidence>
<dbReference type="PANTHER" id="PTHR11715">
    <property type="entry name" value="GLYCINE CLEAVAGE SYSTEM H PROTEIN"/>
    <property type="match status" value="1"/>
</dbReference>
<dbReference type="Pfam" id="PF01597">
    <property type="entry name" value="GCV_H"/>
    <property type="match status" value="1"/>
</dbReference>
<dbReference type="SUPFAM" id="SSF51230">
    <property type="entry name" value="Single hybrid motif"/>
    <property type="match status" value="1"/>
</dbReference>
<accession>A0A086ZGZ4</accession>
<comment type="function">
    <text evidence="3">The glycine cleavage system catalyzes the degradation of glycine. The H protein shuttles the methylamine group of glycine from the P protein to the T protein.</text>
</comment>
<dbReference type="EMBL" id="JGYP01000002">
    <property type="protein sequence ID" value="KFI45794.1"/>
    <property type="molecule type" value="Genomic_DNA"/>
</dbReference>
<evidence type="ECO:0000259" key="5">
    <source>
        <dbReference type="PROSITE" id="PS50968"/>
    </source>
</evidence>
<dbReference type="HAMAP" id="MF_00272">
    <property type="entry name" value="GcvH"/>
    <property type="match status" value="1"/>
</dbReference>
<dbReference type="InterPro" id="IPR033753">
    <property type="entry name" value="GCV_H/Fam206"/>
</dbReference>
<evidence type="ECO:0000256" key="1">
    <source>
        <dbReference type="ARBA" id="ARBA00009249"/>
    </source>
</evidence>
<comment type="subunit">
    <text evidence="3">The glycine cleavage system is composed of four proteins: P, T, L and H.</text>
</comment>
<dbReference type="PANTHER" id="PTHR11715:SF3">
    <property type="entry name" value="GLYCINE CLEAVAGE SYSTEM H PROTEIN-RELATED"/>
    <property type="match status" value="1"/>
</dbReference>
<dbReference type="Proteomes" id="UP000029096">
    <property type="component" value="Unassembled WGS sequence"/>
</dbReference>
<proteinExistence type="inferred from homology"/>
<evidence type="ECO:0000256" key="2">
    <source>
        <dbReference type="ARBA" id="ARBA00022823"/>
    </source>
</evidence>
<reference evidence="6 7" key="1">
    <citation type="submission" date="2014-03" db="EMBL/GenBank/DDBJ databases">
        <title>Genomics of Bifidobacteria.</title>
        <authorList>
            <person name="Ventura M."/>
            <person name="Milani C."/>
            <person name="Lugli G.A."/>
        </authorList>
    </citation>
    <scope>NUCLEOTIDE SEQUENCE [LARGE SCALE GENOMIC DNA]</scope>
    <source>
        <strain evidence="6 7">DSM 22767</strain>
    </source>
</reference>
<dbReference type="GO" id="GO:0009249">
    <property type="term" value="P:protein lipoylation"/>
    <property type="evidence" value="ECO:0007669"/>
    <property type="project" value="TreeGrafter"/>
</dbReference>
<dbReference type="CDD" id="cd06848">
    <property type="entry name" value="GCS_H"/>
    <property type="match status" value="1"/>
</dbReference>
<organism evidence="6 7">
    <name type="scientific">Bifidobacterium bohemicum DSM 22767</name>
    <dbReference type="NCBI Taxonomy" id="1437606"/>
    <lineage>
        <taxon>Bacteria</taxon>
        <taxon>Bacillati</taxon>
        <taxon>Actinomycetota</taxon>
        <taxon>Actinomycetes</taxon>
        <taxon>Bifidobacteriales</taxon>
        <taxon>Bifidobacteriaceae</taxon>
        <taxon>Bifidobacterium</taxon>
    </lineage>
</organism>
<dbReference type="GO" id="GO:0019464">
    <property type="term" value="P:glycine decarboxylation via glycine cleavage system"/>
    <property type="evidence" value="ECO:0007669"/>
    <property type="project" value="UniProtKB-UniRule"/>
</dbReference>
<evidence type="ECO:0000313" key="7">
    <source>
        <dbReference type="Proteomes" id="UP000029096"/>
    </source>
</evidence>
<dbReference type="eggNOG" id="COG0509">
    <property type="taxonomic scope" value="Bacteria"/>
</dbReference>
<dbReference type="InterPro" id="IPR017453">
    <property type="entry name" value="GCV_H_sub"/>
</dbReference>
<evidence type="ECO:0000256" key="3">
    <source>
        <dbReference type="HAMAP-Rule" id="MF_00272"/>
    </source>
</evidence>
<dbReference type="NCBIfam" id="TIGR00527">
    <property type="entry name" value="gcvH"/>
    <property type="match status" value="1"/>
</dbReference>
<comment type="caution">
    <text evidence="6">The sequence shown here is derived from an EMBL/GenBank/DDBJ whole genome shotgun (WGS) entry which is preliminary data.</text>
</comment>
<protein>
    <recommendedName>
        <fullName evidence="3">Glycine cleavage system H protein</fullName>
    </recommendedName>
</protein>
<sequence length="143" mass="15509">MDDSPRQPDEFPGAAASLDVPAQLRYSADHIWVEDVDGLLTIGITEYAANQMGELVYVDLPEPSDEVRAGDEVVELESAKAVQSLVCPVDGTVLYVNGDVADDPAIVNNDPYGEGWILKIEPSDDEPELMDAARYAQMVKSVN</sequence>
<dbReference type="NCBIfam" id="NF002270">
    <property type="entry name" value="PRK01202.1"/>
    <property type="match status" value="1"/>
</dbReference>
<comment type="similarity">
    <text evidence="1 3">Belongs to the GcvH family.</text>
</comment>
<dbReference type="STRING" id="1437606.BBOH_0596"/>
<feature type="domain" description="Lipoyl-binding" evidence="5">
    <location>
        <begin position="39"/>
        <end position="121"/>
    </location>
</feature>
<dbReference type="GO" id="GO:0005960">
    <property type="term" value="C:glycine cleavage complex"/>
    <property type="evidence" value="ECO:0007669"/>
    <property type="project" value="InterPro"/>
</dbReference>
<dbReference type="GO" id="GO:0005829">
    <property type="term" value="C:cytosol"/>
    <property type="evidence" value="ECO:0007669"/>
    <property type="project" value="TreeGrafter"/>
</dbReference>
<dbReference type="InterPro" id="IPR011053">
    <property type="entry name" value="Single_hybrid_motif"/>
</dbReference>
<name>A0A086ZGZ4_9BIFI</name>
<dbReference type="AlphaFoldDB" id="A0A086ZGZ4"/>
<dbReference type="InterPro" id="IPR002930">
    <property type="entry name" value="GCV_H"/>
</dbReference>
<gene>
    <name evidence="3" type="primary">gcvH</name>
    <name evidence="6" type="ORF">BBOH_0596</name>
</gene>
<feature type="modified residue" description="N6-lipoyllysine" evidence="3 4">
    <location>
        <position position="80"/>
    </location>
</feature>